<dbReference type="Gene3D" id="1.25.40.10">
    <property type="entry name" value="Tetratricopeptide repeat domain"/>
    <property type="match status" value="4"/>
</dbReference>
<dbReference type="EMBL" id="KN832994">
    <property type="protein sequence ID" value="KIM82633.1"/>
    <property type="molecule type" value="Genomic_DNA"/>
</dbReference>
<evidence type="ECO:0000313" key="2">
    <source>
        <dbReference type="EMBL" id="KIM82633.1"/>
    </source>
</evidence>
<dbReference type="InterPro" id="IPR011990">
    <property type="entry name" value="TPR-like_helical_dom_sf"/>
</dbReference>
<sequence>ATSEEEESFQLYDLATSILEEYKAAASLSTLDTAIYLFREALDRRPTPHPMRSNSLKDVAGALVTRFSLTNQSQDLDQGIQILEAVITLHREALLRRPSPHPNRVVSLDGLSAALYALFRRTDDIPCLDEAISLLQEAVEACPESNGYRSNLLSNLSATLATRFGMTGQLLDLQEAVARHRDVHQLVYTNDGEEASQLLSFASELFEQVQQSYQITDLETSISLFREGLVLLPVQHPNRLLALNNLANALLARFEQLGEHNDLDSAISFHQEVLELRAAPHPDRSSSLYNLADALSTRFDQSGQREDLESAISFHREALELFPAPHPHRSSSLNNFANALMTRFDQSGQPEDLNSAISFHREALKLRAAPHPDRSRSLDNLANALRTRFDQSGQLEDLDSAISFHQEALELFPAPHPRRSSSLNNLAIALNTRFDQSGQREDLDSSISFHREALELFPAPHPHRSGSLDNLANALRTRFDQSGQREDLDSAISFHREALELRAAPHPHRSSSLNNLAGVLKTRFNQSGQREDLDKAINMFYEALDELVSGHPDICTCSSNLGQTLMNAYSTTNESLYLDEAMAAFQMAVMCETGPASLCFRVAKTWARHADSRHKSALDAYQAAINLLPRLAMLGLNLQSRQQALTSGTDGLARNAAACAIRSGQYDKAIELLEEGRAIFWSQALRLRTPMMDLRGVAPILEDKLIRISLALEQGSLRDASRHLSDSPQKVMSMEKEASHFRCLNDEWLATVELVRHLDGFQDFMRPSRLSTLQDAVVNGPVVILNASKAGCAALVLTLNGVQHVPIPDLSSHQVTTLVELIRNAIAQGGRDTSLSDSNCAHVQGLVEQMPLISDTLQLLRLPLERHIRQASDISTQPDDIFRYVLGILWTSVVEPVIRLLKLEKCDFPPRIWWCPTGPFAFLPIHASGIYLAEGADTISDYVVSSYTPTISSLLGDTPLATNSFKMLAVVQPDTPGQKSLPCTLNELQKIESHVPNNNLVKLAGGSVKEVISHLPEVSIAHFACHGEQNIQNPLESALLLQDGPLKVSHIMQKPMPNASLAFLSACETAMDGVLIVFRSIADVDGPKVADSFYETLFKEHGSLTADGSGPDITQAARALHLAVAKLRSENASFVRWVPFIHLGR</sequence>
<dbReference type="InterPro" id="IPR024983">
    <property type="entry name" value="CHAT_dom"/>
</dbReference>
<feature type="domain" description="CHAT" evidence="1">
    <location>
        <begin position="889"/>
        <end position="1073"/>
    </location>
</feature>
<dbReference type="STRING" id="765440.A0A0C3B8N2"/>
<dbReference type="InParanoid" id="A0A0C3B8N2"/>
<dbReference type="HOGENOM" id="CLU_001305_0_1_1"/>
<evidence type="ECO:0000313" key="3">
    <source>
        <dbReference type="Proteomes" id="UP000054166"/>
    </source>
</evidence>
<name>A0A0C3B8N2_PILCF</name>
<dbReference type="OrthoDB" id="9991317at2759"/>
<dbReference type="SMART" id="SM00028">
    <property type="entry name" value="TPR"/>
    <property type="match status" value="6"/>
</dbReference>
<dbReference type="InterPro" id="IPR019734">
    <property type="entry name" value="TPR_rpt"/>
</dbReference>
<gene>
    <name evidence="2" type="ORF">PILCRDRAFT_70495</name>
</gene>
<protein>
    <recommendedName>
        <fullName evidence="1">CHAT domain-containing protein</fullName>
    </recommendedName>
</protein>
<dbReference type="AlphaFoldDB" id="A0A0C3B8N2"/>
<dbReference type="Proteomes" id="UP000054166">
    <property type="component" value="Unassembled WGS sequence"/>
</dbReference>
<dbReference type="Pfam" id="PF12770">
    <property type="entry name" value="CHAT"/>
    <property type="match status" value="1"/>
</dbReference>
<proteinExistence type="predicted"/>
<reference evidence="3" key="2">
    <citation type="submission" date="2015-01" db="EMBL/GenBank/DDBJ databases">
        <title>Evolutionary Origins and Diversification of the Mycorrhizal Mutualists.</title>
        <authorList>
            <consortium name="DOE Joint Genome Institute"/>
            <consortium name="Mycorrhizal Genomics Consortium"/>
            <person name="Kohler A."/>
            <person name="Kuo A."/>
            <person name="Nagy L.G."/>
            <person name="Floudas D."/>
            <person name="Copeland A."/>
            <person name="Barry K.W."/>
            <person name="Cichocki N."/>
            <person name="Veneault-Fourrey C."/>
            <person name="LaButti K."/>
            <person name="Lindquist E.A."/>
            <person name="Lipzen A."/>
            <person name="Lundell T."/>
            <person name="Morin E."/>
            <person name="Murat C."/>
            <person name="Riley R."/>
            <person name="Ohm R."/>
            <person name="Sun H."/>
            <person name="Tunlid A."/>
            <person name="Henrissat B."/>
            <person name="Grigoriev I.V."/>
            <person name="Hibbett D.S."/>
            <person name="Martin F."/>
        </authorList>
    </citation>
    <scope>NUCLEOTIDE SEQUENCE [LARGE SCALE GENOMIC DNA]</scope>
    <source>
        <strain evidence="3">F 1598</strain>
    </source>
</reference>
<dbReference type="SUPFAM" id="SSF48452">
    <property type="entry name" value="TPR-like"/>
    <property type="match status" value="2"/>
</dbReference>
<dbReference type="Pfam" id="PF13374">
    <property type="entry name" value="TPR_10"/>
    <property type="match status" value="1"/>
</dbReference>
<dbReference type="PANTHER" id="PTHR19959">
    <property type="entry name" value="KINESIN LIGHT CHAIN"/>
    <property type="match status" value="1"/>
</dbReference>
<accession>A0A0C3B8N2</accession>
<feature type="non-terminal residue" evidence="2">
    <location>
        <position position="1"/>
    </location>
</feature>
<dbReference type="PANTHER" id="PTHR19959:SF119">
    <property type="entry name" value="FUNGAL LIPASE-LIKE DOMAIN-CONTAINING PROTEIN"/>
    <property type="match status" value="1"/>
</dbReference>
<dbReference type="SUPFAM" id="SSF81901">
    <property type="entry name" value="HCP-like"/>
    <property type="match status" value="1"/>
</dbReference>
<organism evidence="2 3">
    <name type="scientific">Piloderma croceum (strain F 1598)</name>
    <dbReference type="NCBI Taxonomy" id="765440"/>
    <lineage>
        <taxon>Eukaryota</taxon>
        <taxon>Fungi</taxon>
        <taxon>Dikarya</taxon>
        <taxon>Basidiomycota</taxon>
        <taxon>Agaricomycotina</taxon>
        <taxon>Agaricomycetes</taxon>
        <taxon>Agaricomycetidae</taxon>
        <taxon>Atheliales</taxon>
        <taxon>Atheliaceae</taxon>
        <taxon>Piloderma</taxon>
    </lineage>
</organism>
<keyword evidence="3" id="KW-1185">Reference proteome</keyword>
<reference evidence="2 3" key="1">
    <citation type="submission" date="2014-04" db="EMBL/GenBank/DDBJ databases">
        <authorList>
            <consortium name="DOE Joint Genome Institute"/>
            <person name="Kuo A."/>
            <person name="Tarkka M."/>
            <person name="Buscot F."/>
            <person name="Kohler A."/>
            <person name="Nagy L.G."/>
            <person name="Floudas D."/>
            <person name="Copeland A."/>
            <person name="Barry K.W."/>
            <person name="Cichocki N."/>
            <person name="Veneault-Fourrey C."/>
            <person name="LaButti K."/>
            <person name="Lindquist E.A."/>
            <person name="Lipzen A."/>
            <person name="Lundell T."/>
            <person name="Morin E."/>
            <person name="Murat C."/>
            <person name="Sun H."/>
            <person name="Tunlid A."/>
            <person name="Henrissat B."/>
            <person name="Grigoriev I.V."/>
            <person name="Hibbett D.S."/>
            <person name="Martin F."/>
            <person name="Nordberg H.P."/>
            <person name="Cantor M.N."/>
            <person name="Hua S.X."/>
        </authorList>
    </citation>
    <scope>NUCLEOTIDE SEQUENCE [LARGE SCALE GENOMIC DNA]</scope>
    <source>
        <strain evidence="2 3">F 1598</strain>
    </source>
</reference>
<evidence type="ECO:0000259" key="1">
    <source>
        <dbReference type="Pfam" id="PF12770"/>
    </source>
</evidence>